<keyword evidence="3" id="KW-1185">Reference proteome</keyword>
<evidence type="ECO:0000313" key="3">
    <source>
        <dbReference type="Proteomes" id="UP000265520"/>
    </source>
</evidence>
<organism evidence="2 3">
    <name type="scientific">Trifolium medium</name>
    <dbReference type="NCBI Taxonomy" id="97028"/>
    <lineage>
        <taxon>Eukaryota</taxon>
        <taxon>Viridiplantae</taxon>
        <taxon>Streptophyta</taxon>
        <taxon>Embryophyta</taxon>
        <taxon>Tracheophyta</taxon>
        <taxon>Spermatophyta</taxon>
        <taxon>Magnoliopsida</taxon>
        <taxon>eudicotyledons</taxon>
        <taxon>Gunneridae</taxon>
        <taxon>Pentapetalae</taxon>
        <taxon>rosids</taxon>
        <taxon>fabids</taxon>
        <taxon>Fabales</taxon>
        <taxon>Fabaceae</taxon>
        <taxon>Papilionoideae</taxon>
        <taxon>50 kb inversion clade</taxon>
        <taxon>NPAAA clade</taxon>
        <taxon>Hologalegina</taxon>
        <taxon>IRL clade</taxon>
        <taxon>Trifolieae</taxon>
        <taxon>Trifolium</taxon>
    </lineage>
</organism>
<feature type="compositionally biased region" description="Low complexity" evidence="1">
    <location>
        <begin position="43"/>
        <end position="54"/>
    </location>
</feature>
<comment type="caution">
    <text evidence="2">The sequence shown here is derived from an EMBL/GenBank/DDBJ whole genome shotgun (WGS) entry which is preliminary data.</text>
</comment>
<feature type="compositionally biased region" description="Polar residues" evidence="1">
    <location>
        <begin position="25"/>
        <end position="35"/>
    </location>
</feature>
<dbReference type="AlphaFoldDB" id="A0A392RXR3"/>
<evidence type="ECO:0000256" key="1">
    <source>
        <dbReference type="SAM" id="MobiDB-lite"/>
    </source>
</evidence>
<protein>
    <submittedName>
        <fullName evidence="2">Uncharacterized protein</fullName>
    </submittedName>
</protein>
<sequence>MTHNRNHSGTGHSSRSNGRGRGRFQPQSPYQQPLWTTPLIPDSSNSGHIHGSHGLLHRVNI</sequence>
<proteinExistence type="predicted"/>
<feature type="region of interest" description="Disordered" evidence="1">
    <location>
        <begin position="1"/>
        <end position="61"/>
    </location>
</feature>
<accession>A0A392RXR3</accession>
<feature type="compositionally biased region" description="Low complexity" evidence="1">
    <location>
        <begin position="7"/>
        <end position="17"/>
    </location>
</feature>
<evidence type="ECO:0000313" key="2">
    <source>
        <dbReference type="EMBL" id="MCI40947.1"/>
    </source>
</evidence>
<name>A0A392RXR3_9FABA</name>
<dbReference type="EMBL" id="LXQA010285808">
    <property type="protein sequence ID" value="MCI40947.1"/>
    <property type="molecule type" value="Genomic_DNA"/>
</dbReference>
<reference evidence="2 3" key="1">
    <citation type="journal article" date="2018" name="Front. Plant Sci.">
        <title>Red Clover (Trifolium pratense) and Zigzag Clover (T. medium) - A Picture of Genomic Similarities and Differences.</title>
        <authorList>
            <person name="Dluhosova J."/>
            <person name="Istvanek J."/>
            <person name="Nedelnik J."/>
            <person name="Repkova J."/>
        </authorList>
    </citation>
    <scope>NUCLEOTIDE SEQUENCE [LARGE SCALE GENOMIC DNA]</scope>
    <source>
        <strain evidence="3">cv. 10/8</strain>
        <tissue evidence="2">Leaf</tissue>
    </source>
</reference>
<dbReference type="Proteomes" id="UP000265520">
    <property type="component" value="Unassembled WGS sequence"/>
</dbReference>